<keyword evidence="4" id="KW-1185">Reference proteome</keyword>
<keyword evidence="2" id="KW-0812">Transmembrane</keyword>
<feature type="transmembrane region" description="Helical" evidence="2">
    <location>
        <begin position="7"/>
        <end position="26"/>
    </location>
</feature>
<organism evidence="3 4">
    <name type="scientific">Halorubrum kocurii JCM 14978</name>
    <dbReference type="NCBI Taxonomy" id="1230456"/>
    <lineage>
        <taxon>Archaea</taxon>
        <taxon>Methanobacteriati</taxon>
        <taxon>Methanobacteriota</taxon>
        <taxon>Stenosarchaea group</taxon>
        <taxon>Halobacteria</taxon>
        <taxon>Halobacteriales</taxon>
        <taxon>Haloferacaceae</taxon>
        <taxon>Halorubrum</taxon>
    </lineage>
</organism>
<sequence length="92" mass="9108">MTGYYDYVLGLIPAALLGVTAVLRLVGLPSIVAVPGGALVAAGLIAHAMFVKAPVTSETRAGTDSAATGPVGRSSGPRRGRSTGRSRTGGAD</sequence>
<dbReference type="Proteomes" id="UP000011546">
    <property type="component" value="Unassembled WGS sequence"/>
</dbReference>
<accession>M0P7D4</accession>
<evidence type="ECO:0000256" key="1">
    <source>
        <dbReference type="SAM" id="MobiDB-lite"/>
    </source>
</evidence>
<reference evidence="3 4" key="1">
    <citation type="journal article" date="2014" name="PLoS Genet.">
        <title>Phylogenetically driven sequencing of extremely halophilic archaea reveals strategies for static and dynamic osmo-response.</title>
        <authorList>
            <person name="Becker E.A."/>
            <person name="Seitzer P.M."/>
            <person name="Tritt A."/>
            <person name="Larsen D."/>
            <person name="Krusor M."/>
            <person name="Yao A.I."/>
            <person name="Wu D."/>
            <person name="Madern D."/>
            <person name="Eisen J.A."/>
            <person name="Darling A.E."/>
            <person name="Facciotti M.T."/>
        </authorList>
    </citation>
    <scope>NUCLEOTIDE SEQUENCE [LARGE SCALE GENOMIC DNA]</scope>
    <source>
        <strain evidence="3 4">JCM 14978</strain>
    </source>
</reference>
<dbReference type="RefSeq" id="WP_008847878.1">
    <property type="nucleotide sequence ID" value="NZ_AOJH01000043.1"/>
</dbReference>
<protein>
    <submittedName>
        <fullName evidence="3">Uncharacterized protein</fullName>
    </submittedName>
</protein>
<keyword evidence="2" id="KW-1133">Transmembrane helix</keyword>
<dbReference type="PATRIC" id="fig|1230456.3.peg.1111"/>
<evidence type="ECO:0000256" key="2">
    <source>
        <dbReference type="SAM" id="Phobius"/>
    </source>
</evidence>
<feature type="transmembrane region" description="Helical" evidence="2">
    <location>
        <begin position="32"/>
        <end position="51"/>
    </location>
</feature>
<dbReference type="Pfam" id="PF26047">
    <property type="entry name" value="DUF8015"/>
    <property type="match status" value="1"/>
</dbReference>
<dbReference type="InterPro" id="IPR058328">
    <property type="entry name" value="DUF8015"/>
</dbReference>
<name>M0P7D4_9EURY</name>
<dbReference type="AlphaFoldDB" id="M0P7D4"/>
<feature type="region of interest" description="Disordered" evidence="1">
    <location>
        <begin position="57"/>
        <end position="92"/>
    </location>
</feature>
<proteinExistence type="predicted"/>
<dbReference type="OrthoDB" id="299397at2157"/>
<dbReference type="EMBL" id="AOJH01000043">
    <property type="protein sequence ID" value="EMA65454.1"/>
    <property type="molecule type" value="Genomic_DNA"/>
</dbReference>
<gene>
    <name evidence="3" type="ORF">C468_05718</name>
</gene>
<feature type="compositionally biased region" description="Polar residues" evidence="1">
    <location>
        <begin position="57"/>
        <end position="66"/>
    </location>
</feature>
<evidence type="ECO:0000313" key="4">
    <source>
        <dbReference type="Proteomes" id="UP000011546"/>
    </source>
</evidence>
<keyword evidence="2" id="KW-0472">Membrane</keyword>
<comment type="caution">
    <text evidence="3">The sequence shown here is derived from an EMBL/GenBank/DDBJ whole genome shotgun (WGS) entry which is preliminary data.</text>
</comment>
<dbReference type="STRING" id="1230456.C468_05718"/>
<evidence type="ECO:0000313" key="3">
    <source>
        <dbReference type="EMBL" id="EMA65454.1"/>
    </source>
</evidence>